<dbReference type="PROSITE" id="PS50283">
    <property type="entry name" value="NA_SOLUT_SYMP_3"/>
    <property type="match status" value="1"/>
</dbReference>
<gene>
    <name evidence="8" type="ORF">C4F40_14740</name>
</gene>
<feature type="transmembrane region" description="Helical" evidence="7">
    <location>
        <begin position="156"/>
        <end position="174"/>
    </location>
</feature>
<feature type="transmembrane region" description="Helical" evidence="7">
    <location>
        <begin position="83"/>
        <end position="103"/>
    </location>
</feature>
<dbReference type="EMBL" id="PSKQ01000022">
    <property type="protein sequence ID" value="MBE8721984.1"/>
    <property type="molecule type" value="Genomic_DNA"/>
</dbReference>
<feature type="transmembrane region" description="Helical" evidence="7">
    <location>
        <begin position="6"/>
        <end position="28"/>
    </location>
</feature>
<proteinExistence type="inferred from homology"/>
<feature type="transmembrane region" description="Helical" evidence="7">
    <location>
        <begin position="536"/>
        <end position="555"/>
    </location>
</feature>
<evidence type="ECO:0000256" key="4">
    <source>
        <dbReference type="ARBA" id="ARBA00022989"/>
    </source>
</evidence>
<evidence type="ECO:0000313" key="9">
    <source>
        <dbReference type="Proteomes" id="UP000618319"/>
    </source>
</evidence>
<reference evidence="8 9" key="1">
    <citation type="submission" date="2018-02" db="EMBL/GenBank/DDBJ databases">
        <title>Sphingobacterium KA21.</title>
        <authorList>
            <person name="Vasarhelyi B.M."/>
            <person name="Deshmukh S."/>
            <person name="Balint B."/>
            <person name="Kukolya J."/>
        </authorList>
    </citation>
    <scope>NUCLEOTIDE SEQUENCE [LARGE SCALE GENOMIC DNA]</scope>
    <source>
        <strain evidence="8 9">Ka21</strain>
    </source>
</reference>
<feature type="transmembrane region" description="Helical" evidence="7">
    <location>
        <begin position="40"/>
        <end position="63"/>
    </location>
</feature>
<feature type="transmembrane region" description="Helical" evidence="7">
    <location>
        <begin position="284"/>
        <end position="309"/>
    </location>
</feature>
<evidence type="ECO:0000256" key="3">
    <source>
        <dbReference type="ARBA" id="ARBA00022692"/>
    </source>
</evidence>
<protein>
    <submittedName>
        <fullName evidence="8">Sodium transporter</fullName>
    </submittedName>
</protein>
<organism evidence="8 9">
    <name type="scientific">Sphingobacterium pedocola</name>
    <dbReference type="NCBI Taxonomy" id="2082722"/>
    <lineage>
        <taxon>Bacteria</taxon>
        <taxon>Pseudomonadati</taxon>
        <taxon>Bacteroidota</taxon>
        <taxon>Sphingobacteriia</taxon>
        <taxon>Sphingobacteriales</taxon>
        <taxon>Sphingobacteriaceae</taxon>
        <taxon>Sphingobacterium</taxon>
    </lineage>
</organism>
<evidence type="ECO:0000256" key="5">
    <source>
        <dbReference type="ARBA" id="ARBA00023136"/>
    </source>
</evidence>
<feature type="transmembrane region" description="Helical" evidence="7">
    <location>
        <begin position="244"/>
        <end position="263"/>
    </location>
</feature>
<feature type="transmembrane region" description="Helical" evidence="7">
    <location>
        <begin position="389"/>
        <end position="410"/>
    </location>
</feature>
<dbReference type="PANTHER" id="PTHR11819">
    <property type="entry name" value="SOLUTE CARRIER FAMILY 5"/>
    <property type="match status" value="1"/>
</dbReference>
<dbReference type="Gene3D" id="1.20.1730.10">
    <property type="entry name" value="Sodium/glucose cotransporter"/>
    <property type="match status" value="1"/>
</dbReference>
<dbReference type="InterPro" id="IPR001734">
    <property type="entry name" value="Na/solute_symporter"/>
</dbReference>
<evidence type="ECO:0000256" key="7">
    <source>
        <dbReference type="SAM" id="Phobius"/>
    </source>
</evidence>
<dbReference type="InterPro" id="IPR038377">
    <property type="entry name" value="Na/Glc_symporter_sf"/>
</dbReference>
<comment type="similarity">
    <text evidence="2 6">Belongs to the sodium:solute symporter (SSF) (TC 2.A.21) family.</text>
</comment>
<feature type="transmembrane region" description="Helical" evidence="7">
    <location>
        <begin position="447"/>
        <end position="466"/>
    </location>
</feature>
<dbReference type="RefSeq" id="WP_196939896.1">
    <property type="nucleotide sequence ID" value="NZ_MU158690.1"/>
</dbReference>
<keyword evidence="5 7" id="KW-0472">Membrane</keyword>
<feature type="transmembrane region" description="Helical" evidence="7">
    <location>
        <begin position="186"/>
        <end position="203"/>
    </location>
</feature>
<comment type="subcellular location">
    <subcellularLocation>
        <location evidence="1">Membrane</location>
        <topology evidence="1">Multi-pass membrane protein</topology>
    </subcellularLocation>
</comment>
<sequence>MNELVVADYVIFICYFIVVAGYGLWIYLRKKSEVVSTKEYFLAEGKLTWWAIGASLIASNISAEQFIGMSGSGFKMGLAIASYEWMSALTLLIVAIFFIPVYLKNKIFTMPQFLTQRYNSNIGIIMAVFWLLLYIVVNLTSILFLGGLAISSISGFDLTLCMYFLAIFSILITLGGMKVIGYTDVIQVGFLVLGGLLTTYISLDLVAKQFGGSGVIQGFQLMTQYADGHFEMILHQDNPNYFDLPGLTVIFGGLWIANLNYWGCNQYITQRALGADLKTARRGILFAAFLKLMMPLIVVLPGIAAYVLYQQGYFQSEMIQDNTLNPDRAYPVLLNLLPSGLKGLSFAALTAAVVASLAGKANSIATIFTFDIYQRLLNKEASEKRMVSVGKIVVVVAMLIAVIIAPYLGIDKKGGFQYIQEYTGFVSPGVFAMFIFGFFWKRTTSNAAMFAIVGGFLLSIGLKFSVNWINWSFLEPIGFAKLNEANRFEIPFLDRMSIAFILCALGMVIISWWDRRRDVEVNGLEVSAKMFGVDRVFAVGGLLVCGILVALYMMFW</sequence>
<dbReference type="Proteomes" id="UP000618319">
    <property type="component" value="Unassembled WGS sequence"/>
</dbReference>
<dbReference type="PANTHER" id="PTHR11819:SF195">
    <property type="entry name" value="SODIUM_GLUCOSE COTRANSPORTER 4"/>
    <property type="match status" value="1"/>
</dbReference>
<feature type="transmembrane region" description="Helical" evidence="7">
    <location>
        <begin position="344"/>
        <end position="368"/>
    </location>
</feature>
<feature type="transmembrane region" description="Helical" evidence="7">
    <location>
        <begin position="124"/>
        <end position="150"/>
    </location>
</feature>
<feature type="transmembrane region" description="Helical" evidence="7">
    <location>
        <begin position="422"/>
        <end position="440"/>
    </location>
</feature>
<evidence type="ECO:0000256" key="1">
    <source>
        <dbReference type="ARBA" id="ARBA00004141"/>
    </source>
</evidence>
<accession>A0ABR9TA75</accession>
<feature type="transmembrane region" description="Helical" evidence="7">
    <location>
        <begin position="496"/>
        <end position="515"/>
    </location>
</feature>
<keyword evidence="3 7" id="KW-0812">Transmembrane</keyword>
<evidence type="ECO:0000256" key="2">
    <source>
        <dbReference type="ARBA" id="ARBA00006434"/>
    </source>
</evidence>
<name>A0ABR9TA75_9SPHI</name>
<dbReference type="Pfam" id="PF00474">
    <property type="entry name" value="SSF"/>
    <property type="match status" value="1"/>
</dbReference>
<dbReference type="NCBIfam" id="TIGR00813">
    <property type="entry name" value="sss"/>
    <property type="match status" value="1"/>
</dbReference>
<evidence type="ECO:0000313" key="8">
    <source>
        <dbReference type="EMBL" id="MBE8721984.1"/>
    </source>
</evidence>
<keyword evidence="9" id="KW-1185">Reference proteome</keyword>
<evidence type="ECO:0000256" key="6">
    <source>
        <dbReference type="RuleBase" id="RU362091"/>
    </source>
</evidence>
<comment type="caution">
    <text evidence="8">The sequence shown here is derived from an EMBL/GenBank/DDBJ whole genome shotgun (WGS) entry which is preliminary data.</text>
</comment>
<keyword evidence="4 7" id="KW-1133">Transmembrane helix</keyword>